<organism evidence="6 7">
    <name type="scientific">Microbulbifer marinus</name>
    <dbReference type="NCBI Taxonomy" id="658218"/>
    <lineage>
        <taxon>Bacteria</taxon>
        <taxon>Pseudomonadati</taxon>
        <taxon>Pseudomonadota</taxon>
        <taxon>Gammaproteobacteria</taxon>
        <taxon>Cellvibrionales</taxon>
        <taxon>Microbulbiferaceae</taxon>
        <taxon>Microbulbifer</taxon>
    </lineage>
</organism>
<protein>
    <submittedName>
        <fullName evidence="6">Autotransporter secretion outer membrane protein TamA</fullName>
    </submittedName>
</protein>
<dbReference type="Proteomes" id="UP000198658">
    <property type="component" value="Unassembled WGS sequence"/>
</dbReference>
<gene>
    <name evidence="6" type="ORF">SAMN05216562_0017</name>
</gene>
<dbReference type="InterPro" id="IPR010827">
    <property type="entry name" value="BamA/TamA_POTRA"/>
</dbReference>
<evidence type="ECO:0000256" key="1">
    <source>
        <dbReference type="ARBA" id="ARBA00004370"/>
    </source>
</evidence>
<evidence type="ECO:0000256" key="2">
    <source>
        <dbReference type="ARBA" id="ARBA00022452"/>
    </source>
</evidence>
<dbReference type="RefSeq" id="WP_091383752.1">
    <property type="nucleotide sequence ID" value="NZ_FNQO01000001.1"/>
</dbReference>
<evidence type="ECO:0000256" key="4">
    <source>
        <dbReference type="SAM" id="SignalP"/>
    </source>
</evidence>
<reference evidence="7" key="1">
    <citation type="submission" date="2016-10" db="EMBL/GenBank/DDBJ databases">
        <authorList>
            <person name="Varghese N."/>
            <person name="Submissions S."/>
        </authorList>
    </citation>
    <scope>NUCLEOTIDE SEQUENCE [LARGE SCALE GENOMIC DNA]</scope>
    <source>
        <strain evidence="7">CGMCC 1.10657</strain>
    </source>
</reference>
<keyword evidence="3" id="KW-0472">Membrane</keyword>
<accession>A0A1H3VLV5</accession>
<proteinExistence type="predicted"/>
<evidence type="ECO:0000313" key="6">
    <source>
        <dbReference type="EMBL" id="SDZ75108.1"/>
    </source>
</evidence>
<feature type="chain" id="PRO_5011621881" evidence="4">
    <location>
        <begin position="23"/>
        <end position="600"/>
    </location>
</feature>
<keyword evidence="4" id="KW-0732">Signal</keyword>
<dbReference type="Gene3D" id="2.40.160.50">
    <property type="entry name" value="membrane protein fhac: a member of the omp85/tpsb transporter family"/>
    <property type="match status" value="1"/>
</dbReference>
<dbReference type="InterPro" id="IPR034746">
    <property type="entry name" value="POTRA"/>
</dbReference>
<sequence length="600" mass="66758">MRIFIGILLAALLLSPLPRAQAIPFFDQLPDFKVRVEDDRQLQDWLREQMKEQRKGSSVLKSYDDPRDVARYERGTLEKLLRSRGYYDASVRQTVTDDEILYRVSPGPQYHIKSIFLDMPEYLRQGFSGLPLRVGDPLIASKVLDGVKVIEKYLNENACLLNVDVSYEATAIHSEAAARLEYRVAPSPEVNVGEVRMEGLTTIEADYLQDKLKINTGDCFSREKIDAARLRLLRTNLIASANSEVSEPYQGLVDITFVVQERSHRTVKLGVGYTSDQGAGVSAGWEHRNVFHRGEKVEVESKVNPALQSLKGKLLIPRFLSAKQSLSGSVELANEDRDSYRAKSLKLGATVQRELSRNRTASAGVELKFSRVDEEVDVLQDENKNKNFNLLAFPLGLKWDTTDNPLDARRGATIALEVKPYVDLKNSNTSFVRNTLVLTGYKTASQMRYEPTVALRVKAGAISGVPNLELPADERFYAGGGGSVRGYGYQELGPRVLVPPTEPGEAPTLSDSIGGRGLGEISLEGRFRFTDTWGGVLFVDGGNAYVDPRPKFSDLFWGAGIGVRYFTSFAPLRLDIAVPLDKREGIDSNYQIYVSLGQAF</sequence>
<feature type="signal peptide" evidence="4">
    <location>
        <begin position="1"/>
        <end position="22"/>
    </location>
</feature>
<dbReference type="AlphaFoldDB" id="A0A1H3VLV5"/>
<dbReference type="Pfam" id="PF07244">
    <property type="entry name" value="POTRA"/>
    <property type="match status" value="1"/>
</dbReference>
<dbReference type="PANTHER" id="PTHR12815">
    <property type="entry name" value="SORTING AND ASSEMBLY MACHINERY SAMM50 PROTEIN FAMILY MEMBER"/>
    <property type="match status" value="1"/>
</dbReference>
<dbReference type="STRING" id="658218.SAMN05216562_0017"/>
<dbReference type="PANTHER" id="PTHR12815:SF42">
    <property type="entry name" value="BACTERIAL SURFACE ANTIGEN (D15) DOMAIN-CONTAINING PROTEIN"/>
    <property type="match status" value="1"/>
</dbReference>
<dbReference type="OrthoDB" id="9803054at2"/>
<dbReference type="InterPro" id="IPR039910">
    <property type="entry name" value="D15-like"/>
</dbReference>
<evidence type="ECO:0000259" key="5">
    <source>
        <dbReference type="PROSITE" id="PS51779"/>
    </source>
</evidence>
<dbReference type="InterPro" id="IPR000184">
    <property type="entry name" value="Bac_surfAg_D15"/>
</dbReference>
<keyword evidence="7" id="KW-1185">Reference proteome</keyword>
<evidence type="ECO:0000256" key="3">
    <source>
        <dbReference type="ARBA" id="ARBA00023136"/>
    </source>
</evidence>
<keyword evidence="2" id="KW-0812">Transmembrane</keyword>
<feature type="domain" description="POTRA" evidence="5">
    <location>
        <begin position="190"/>
        <end position="262"/>
    </location>
</feature>
<keyword evidence="2" id="KW-1134">Transmembrane beta strand</keyword>
<dbReference type="GO" id="GO:0019867">
    <property type="term" value="C:outer membrane"/>
    <property type="evidence" value="ECO:0007669"/>
    <property type="project" value="InterPro"/>
</dbReference>
<name>A0A1H3VLV5_9GAMM</name>
<dbReference type="Pfam" id="PF01103">
    <property type="entry name" value="Omp85"/>
    <property type="match status" value="1"/>
</dbReference>
<dbReference type="PROSITE" id="PS51779">
    <property type="entry name" value="POTRA"/>
    <property type="match status" value="1"/>
</dbReference>
<comment type="subcellular location">
    <subcellularLocation>
        <location evidence="1">Membrane</location>
    </subcellularLocation>
</comment>
<dbReference type="EMBL" id="FNQO01000001">
    <property type="protein sequence ID" value="SDZ75108.1"/>
    <property type="molecule type" value="Genomic_DNA"/>
</dbReference>
<evidence type="ECO:0000313" key="7">
    <source>
        <dbReference type="Proteomes" id="UP000198658"/>
    </source>
</evidence>
<dbReference type="Gene3D" id="3.10.20.310">
    <property type="entry name" value="membrane protein fhac"/>
    <property type="match status" value="1"/>
</dbReference>